<feature type="transmembrane region" description="Helical" evidence="10">
    <location>
        <begin position="282"/>
        <end position="300"/>
    </location>
</feature>
<dbReference type="AlphaFoldDB" id="A0A5K7Z7D9"/>
<feature type="transmembrane region" description="Helical" evidence="10">
    <location>
        <begin position="167"/>
        <end position="186"/>
    </location>
</feature>
<dbReference type="GO" id="GO:1902600">
    <property type="term" value="P:proton transmembrane transport"/>
    <property type="evidence" value="ECO:0007669"/>
    <property type="project" value="InterPro"/>
</dbReference>
<reference evidence="12 13" key="1">
    <citation type="submission" date="2019-11" db="EMBL/GenBank/DDBJ databases">
        <title>Comparative genomics of hydrocarbon-degrading Desulfosarcina strains.</title>
        <authorList>
            <person name="Watanabe M."/>
            <person name="Kojima H."/>
            <person name="Fukui M."/>
        </authorList>
    </citation>
    <scope>NUCLEOTIDE SEQUENCE [LARGE SCALE GENOMIC DNA]</scope>
    <source>
        <strain evidence="12 13">PP31</strain>
    </source>
</reference>
<feature type="transmembrane region" description="Helical" evidence="10">
    <location>
        <begin position="31"/>
        <end position="49"/>
    </location>
</feature>
<keyword evidence="6" id="KW-0915">Sodium</keyword>
<dbReference type="Proteomes" id="UP000427769">
    <property type="component" value="Chromosome"/>
</dbReference>
<dbReference type="InterPro" id="IPR038770">
    <property type="entry name" value="Na+/solute_symporter_sf"/>
</dbReference>
<protein>
    <submittedName>
        <fullName evidence="12">Potassium transporter CPA</fullName>
    </submittedName>
</protein>
<dbReference type="GO" id="GO:0015297">
    <property type="term" value="F:antiporter activity"/>
    <property type="evidence" value="ECO:0007669"/>
    <property type="project" value="UniProtKB-KW"/>
</dbReference>
<dbReference type="OrthoDB" id="9793589at2"/>
<feature type="transmembrane region" description="Helical" evidence="10">
    <location>
        <begin position="7"/>
        <end position="25"/>
    </location>
</feature>
<dbReference type="PANTHER" id="PTHR43562">
    <property type="entry name" value="NAPA-TYPE SODIUM/HYDROGEN ANTIPORTER"/>
    <property type="match status" value="1"/>
</dbReference>
<keyword evidence="2" id="KW-0813">Transport</keyword>
<evidence type="ECO:0000256" key="2">
    <source>
        <dbReference type="ARBA" id="ARBA00022448"/>
    </source>
</evidence>
<feature type="transmembrane region" description="Helical" evidence="10">
    <location>
        <begin position="125"/>
        <end position="147"/>
    </location>
</feature>
<keyword evidence="8 10" id="KW-0472">Membrane</keyword>
<dbReference type="GO" id="GO:0016020">
    <property type="term" value="C:membrane"/>
    <property type="evidence" value="ECO:0007669"/>
    <property type="project" value="UniProtKB-SubCell"/>
</dbReference>
<feature type="transmembrane region" description="Helical" evidence="10">
    <location>
        <begin position="343"/>
        <end position="364"/>
    </location>
</feature>
<proteinExistence type="predicted"/>
<keyword evidence="5 10" id="KW-1133">Transmembrane helix</keyword>
<evidence type="ECO:0000256" key="5">
    <source>
        <dbReference type="ARBA" id="ARBA00022989"/>
    </source>
</evidence>
<feature type="transmembrane region" description="Helical" evidence="10">
    <location>
        <begin position="198"/>
        <end position="217"/>
    </location>
</feature>
<organism evidence="12 13">
    <name type="scientific">Desulfosarcina widdelii</name>
    <dbReference type="NCBI Taxonomy" id="947919"/>
    <lineage>
        <taxon>Bacteria</taxon>
        <taxon>Pseudomonadati</taxon>
        <taxon>Thermodesulfobacteriota</taxon>
        <taxon>Desulfobacteria</taxon>
        <taxon>Desulfobacterales</taxon>
        <taxon>Desulfosarcinaceae</taxon>
        <taxon>Desulfosarcina</taxon>
    </lineage>
</organism>
<keyword evidence="3" id="KW-0050">Antiport</keyword>
<dbReference type="Pfam" id="PF00999">
    <property type="entry name" value="Na_H_Exchanger"/>
    <property type="match status" value="1"/>
</dbReference>
<dbReference type="GO" id="GO:0006814">
    <property type="term" value="P:sodium ion transport"/>
    <property type="evidence" value="ECO:0007669"/>
    <property type="project" value="UniProtKB-KW"/>
</dbReference>
<dbReference type="InterPro" id="IPR006153">
    <property type="entry name" value="Cation/H_exchanger_TM"/>
</dbReference>
<keyword evidence="7" id="KW-0406">Ion transport</keyword>
<feature type="transmembrane region" description="Helical" evidence="10">
    <location>
        <begin position="376"/>
        <end position="398"/>
    </location>
</feature>
<evidence type="ECO:0000256" key="8">
    <source>
        <dbReference type="ARBA" id="ARBA00023136"/>
    </source>
</evidence>
<evidence type="ECO:0000313" key="12">
    <source>
        <dbReference type="EMBL" id="BBO76069.1"/>
    </source>
</evidence>
<evidence type="ECO:0000256" key="4">
    <source>
        <dbReference type="ARBA" id="ARBA00022692"/>
    </source>
</evidence>
<evidence type="ECO:0000256" key="7">
    <source>
        <dbReference type="ARBA" id="ARBA00023065"/>
    </source>
</evidence>
<feature type="transmembrane region" description="Helical" evidence="10">
    <location>
        <begin position="306"/>
        <end position="331"/>
    </location>
</feature>
<feature type="domain" description="Cation/H+ exchanger transmembrane" evidence="11">
    <location>
        <begin position="19"/>
        <end position="400"/>
    </location>
</feature>
<evidence type="ECO:0000256" key="1">
    <source>
        <dbReference type="ARBA" id="ARBA00004141"/>
    </source>
</evidence>
<feature type="transmembrane region" description="Helical" evidence="10">
    <location>
        <begin position="97"/>
        <end position="118"/>
    </location>
</feature>
<dbReference type="EMBL" id="AP021875">
    <property type="protein sequence ID" value="BBO76069.1"/>
    <property type="molecule type" value="Genomic_DNA"/>
</dbReference>
<evidence type="ECO:0000256" key="6">
    <source>
        <dbReference type="ARBA" id="ARBA00023053"/>
    </source>
</evidence>
<dbReference type="KEGG" id="dwd:DSCW_34860"/>
<evidence type="ECO:0000259" key="11">
    <source>
        <dbReference type="Pfam" id="PF00999"/>
    </source>
</evidence>
<evidence type="ECO:0000313" key="13">
    <source>
        <dbReference type="Proteomes" id="UP000427769"/>
    </source>
</evidence>
<sequence length="408" mass="44132">MEAEQSILLSILLAGGLIAVALLTQSVLQKIYLSNVVGFIGIGFLIRLLDSRYPFLSSQTNQVIAFLANIGIICLLFRVGLESNLAGLLRQLRQARLIWLGNTLLSGIFGYVVCYYLLGLAMIPSLVVGVAFTATSVSIPVAVWQEADAIRTPTGELLIDVAELDDISAIVLMALLFAIVPVLMETASFPKMATLARAFLWFLLKLTAFGILCVIFSRYLEQPFTEFLKKLEAGPDLMVTIIGIGFMIAATAGLLGFSVAIGAFFAGLIFSRDTDAVKMETCIESVYELFIPFFFIHLGLGIDPDMVRSALGLGVILMVAAIVGKIFGTLIPARCKGGWKSSTLLAVSMVPRAEIAMVIVQQGYGMGESVVPYPVFAAMVVVTAGTCILFPIVIRWLLRKWPPSDSLE</sequence>
<keyword evidence="13" id="KW-1185">Reference proteome</keyword>
<dbReference type="PANTHER" id="PTHR43562:SF3">
    <property type="entry name" value="SODIUM ION_PROTON EXCHANGER (EUROFUNG)"/>
    <property type="match status" value="1"/>
</dbReference>
<accession>A0A5K7Z7D9</accession>
<keyword evidence="4 10" id="KW-0812">Transmembrane</keyword>
<feature type="transmembrane region" description="Helical" evidence="10">
    <location>
        <begin position="61"/>
        <end position="81"/>
    </location>
</feature>
<dbReference type="Gene3D" id="1.20.1530.20">
    <property type="match status" value="1"/>
</dbReference>
<name>A0A5K7Z7D9_9BACT</name>
<feature type="transmembrane region" description="Helical" evidence="10">
    <location>
        <begin position="237"/>
        <end position="270"/>
    </location>
</feature>
<evidence type="ECO:0000256" key="3">
    <source>
        <dbReference type="ARBA" id="ARBA00022449"/>
    </source>
</evidence>
<comment type="subcellular location">
    <subcellularLocation>
        <location evidence="1">Membrane</location>
        <topology evidence="1">Multi-pass membrane protein</topology>
    </subcellularLocation>
</comment>
<dbReference type="RefSeq" id="WP_155304926.1">
    <property type="nucleotide sequence ID" value="NZ_AP021875.1"/>
</dbReference>
<gene>
    <name evidence="12" type="ORF">DSCW_34860</name>
</gene>
<evidence type="ECO:0000256" key="9">
    <source>
        <dbReference type="ARBA" id="ARBA00023201"/>
    </source>
</evidence>
<keyword evidence="9" id="KW-0739">Sodium transport</keyword>
<evidence type="ECO:0000256" key="10">
    <source>
        <dbReference type="SAM" id="Phobius"/>
    </source>
</evidence>